<keyword evidence="11 19" id="KW-1133">Transmembrane helix</keyword>
<dbReference type="Gene3D" id="3.30.200.20">
    <property type="entry name" value="Phosphorylase Kinase, domain 1"/>
    <property type="match status" value="1"/>
</dbReference>
<dbReference type="FunCoup" id="A0A7N2MUX3">
    <property type="interactions" value="142"/>
</dbReference>
<dbReference type="PROSITE" id="PS00107">
    <property type="entry name" value="PROTEIN_KINASE_ATP"/>
    <property type="match status" value="1"/>
</dbReference>
<dbReference type="InterPro" id="IPR011009">
    <property type="entry name" value="Kinase-like_dom_sf"/>
</dbReference>
<dbReference type="PROSITE" id="PS00108">
    <property type="entry name" value="PROTEIN_KINASE_ST"/>
    <property type="match status" value="1"/>
</dbReference>
<dbReference type="GO" id="GO:0005524">
    <property type="term" value="F:ATP binding"/>
    <property type="evidence" value="ECO:0007669"/>
    <property type="project" value="UniProtKB-UniRule"/>
</dbReference>
<evidence type="ECO:0000256" key="5">
    <source>
        <dbReference type="ARBA" id="ARBA00022692"/>
    </source>
</evidence>
<comment type="subcellular location">
    <subcellularLocation>
        <location evidence="1">Membrane</location>
        <topology evidence="1">Single-pass membrane protein</topology>
    </subcellularLocation>
</comment>
<dbReference type="CDD" id="cd14066">
    <property type="entry name" value="STKc_IRAK"/>
    <property type="match status" value="1"/>
</dbReference>
<feature type="binding site" evidence="17">
    <location>
        <position position="368"/>
    </location>
    <ligand>
        <name>ATP</name>
        <dbReference type="ChEBI" id="CHEBI:30616"/>
    </ligand>
</feature>
<feature type="domain" description="Gnk2-homologous" evidence="22">
    <location>
        <begin position="28"/>
        <end position="131"/>
    </location>
</feature>
<feature type="domain" description="Gnk2-homologous" evidence="22">
    <location>
        <begin position="137"/>
        <end position="245"/>
    </location>
</feature>
<comment type="catalytic activity">
    <reaction evidence="16">
        <text>L-threonyl-[protein] + ATP = O-phospho-L-threonyl-[protein] + ADP + H(+)</text>
        <dbReference type="Rhea" id="RHEA:46608"/>
        <dbReference type="Rhea" id="RHEA-COMP:11060"/>
        <dbReference type="Rhea" id="RHEA-COMP:11605"/>
        <dbReference type="ChEBI" id="CHEBI:15378"/>
        <dbReference type="ChEBI" id="CHEBI:30013"/>
        <dbReference type="ChEBI" id="CHEBI:30616"/>
        <dbReference type="ChEBI" id="CHEBI:61977"/>
        <dbReference type="ChEBI" id="CHEBI:456216"/>
    </reaction>
</comment>
<feature type="chain" id="PRO_5029738597" description="Cysteine-rich receptor-like protein kinase 29" evidence="20">
    <location>
        <begin position="25"/>
        <end position="671"/>
    </location>
</feature>
<dbReference type="FunFam" id="3.30.430.20:FF:000003">
    <property type="entry name" value="Cysteine-rich RLK (RECEPTOR-like protein kinase) 10"/>
    <property type="match status" value="1"/>
</dbReference>
<keyword evidence="13" id="KW-0675">Receptor</keyword>
<dbReference type="Pfam" id="PF01657">
    <property type="entry name" value="Stress-antifung"/>
    <property type="match status" value="2"/>
</dbReference>
<evidence type="ECO:0000256" key="1">
    <source>
        <dbReference type="ARBA" id="ARBA00004167"/>
    </source>
</evidence>
<keyword evidence="6 20" id="KW-0732">Signal</keyword>
<dbReference type="CDD" id="cd23509">
    <property type="entry name" value="Gnk2-like"/>
    <property type="match status" value="2"/>
</dbReference>
<dbReference type="SUPFAM" id="SSF56112">
    <property type="entry name" value="Protein kinase-like (PK-like)"/>
    <property type="match status" value="1"/>
</dbReference>
<keyword evidence="9" id="KW-0418">Kinase</keyword>
<keyword evidence="2" id="KW-0723">Serine/threonine-protein kinase</keyword>
<dbReference type="FunFam" id="3.30.200.20:FF:000142">
    <property type="entry name" value="Cysteine-rich receptor-like protein kinase 10"/>
    <property type="match status" value="1"/>
</dbReference>
<evidence type="ECO:0000256" key="8">
    <source>
        <dbReference type="ARBA" id="ARBA00022741"/>
    </source>
</evidence>
<dbReference type="GO" id="GO:0005886">
    <property type="term" value="C:plasma membrane"/>
    <property type="evidence" value="ECO:0007669"/>
    <property type="project" value="TreeGrafter"/>
</dbReference>
<evidence type="ECO:0000256" key="2">
    <source>
        <dbReference type="ARBA" id="ARBA00022527"/>
    </source>
</evidence>
<evidence type="ECO:0000256" key="3">
    <source>
        <dbReference type="ARBA" id="ARBA00022553"/>
    </source>
</evidence>
<protein>
    <recommendedName>
        <fullName evidence="25">Cysteine-rich receptor-like protein kinase 29</fullName>
    </recommendedName>
</protein>
<feature type="region of interest" description="Disordered" evidence="18">
    <location>
        <begin position="249"/>
        <end position="273"/>
    </location>
</feature>
<dbReference type="PANTHER" id="PTHR27002">
    <property type="entry name" value="RECEPTOR-LIKE SERINE/THREONINE-PROTEIN KINASE SD1-8"/>
    <property type="match status" value="1"/>
</dbReference>
<name>A0A7N2MUX3_QUELO</name>
<keyword evidence="7" id="KW-0677">Repeat</keyword>
<dbReference type="GO" id="GO:0004674">
    <property type="term" value="F:protein serine/threonine kinase activity"/>
    <property type="evidence" value="ECO:0007669"/>
    <property type="project" value="UniProtKB-KW"/>
</dbReference>
<keyword evidence="4" id="KW-0808">Transferase</keyword>
<dbReference type="InterPro" id="IPR002902">
    <property type="entry name" value="GNK2"/>
</dbReference>
<dbReference type="PROSITE" id="PS51473">
    <property type="entry name" value="GNK2"/>
    <property type="match status" value="2"/>
</dbReference>
<keyword evidence="8 17" id="KW-0547">Nucleotide-binding</keyword>
<keyword evidence="10 17" id="KW-0067">ATP-binding</keyword>
<proteinExistence type="predicted"/>
<feature type="region of interest" description="Disordered" evidence="18">
    <location>
        <begin position="649"/>
        <end position="671"/>
    </location>
</feature>
<evidence type="ECO:0000259" key="22">
    <source>
        <dbReference type="PROSITE" id="PS51473"/>
    </source>
</evidence>
<keyword evidence="14" id="KW-0325">Glycoprotein</keyword>
<feature type="signal peptide" evidence="20">
    <location>
        <begin position="1"/>
        <end position="24"/>
    </location>
</feature>
<comment type="catalytic activity">
    <reaction evidence="15">
        <text>L-seryl-[protein] + ATP = O-phospho-L-seryl-[protein] + ADP + H(+)</text>
        <dbReference type="Rhea" id="RHEA:17989"/>
        <dbReference type="Rhea" id="RHEA-COMP:9863"/>
        <dbReference type="Rhea" id="RHEA-COMP:11604"/>
        <dbReference type="ChEBI" id="CHEBI:15378"/>
        <dbReference type="ChEBI" id="CHEBI:29999"/>
        <dbReference type="ChEBI" id="CHEBI:30616"/>
        <dbReference type="ChEBI" id="CHEBI:83421"/>
        <dbReference type="ChEBI" id="CHEBI:456216"/>
    </reaction>
</comment>
<dbReference type="Gene3D" id="1.10.510.10">
    <property type="entry name" value="Transferase(Phosphotransferase) domain 1"/>
    <property type="match status" value="1"/>
</dbReference>
<evidence type="ECO:0000256" key="9">
    <source>
        <dbReference type="ARBA" id="ARBA00022777"/>
    </source>
</evidence>
<dbReference type="OMA" id="FYEFEAD"/>
<evidence type="ECO:0000256" key="15">
    <source>
        <dbReference type="ARBA" id="ARBA00047558"/>
    </source>
</evidence>
<organism evidence="23 24">
    <name type="scientific">Quercus lobata</name>
    <name type="common">Valley oak</name>
    <dbReference type="NCBI Taxonomy" id="97700"/>
    <lineage>
        <taxon>Eukaryota</taxon>
        <taxon>Viridiplantae</taxon>
        <taxon>Streptophyta</taxon>
        <taxon>Embryophyta</taxon>
        <taxon>Tracheophyta</taxon>
        <taxon>Spermatophyta</taxon>
        <taxon>Magnoliopsida</taxon>
        <taxon>eudicotyledons</taxon>
        <taxon>Gunneridae</taxon>
        <taxon>Pentapetalae</taxon>
        <taxon>rosids</taxon>
        <taxon>fabids</taxon>
        <taxon>Fagales</taxon>
        <taxon>Fagaceae</taxon>
        <taxon>Quercus</taxon>
    </lineage>
</organism>
<dbReference type="Pfam" id="PF07714">
    <property type="entry name" value="PK_Tyr_Ser-Thr"/>
    <property type="match status" value="1"/>
</dbReference>
<evidence type="ECO:0000256" key="4">
    <source>
        <dbReference type="ARBA" id="ARBA00022679"/>
    </source>
</evidence>
<dbReference type="InterPro" id="IPR008271">
    <property type="entry name" value="Ser/Thr_kinase_AS"/>
</dbReference>
<dbReference type="EMBL" id="LRBV02000011">
    <property type="status" value="NOT_ANNOTATED_CDS"/>
    <property type="molecule type" value="Genomic_DNA"/>
</dbReference>
<evidence type="ECO:0000256" key="14">
    <source>
        <dbReference type="ARBA" id="ARBA00023180"/>
    </source>
</evidence>
<feature type="transmembrane region" description="Helical" evidence="19">
    <location>
        <begin position="280"/>
        <end position="303"/>
    </location>
</feature>
<dbReference type="Gramene" id="QL11p008909:mrna">
    <property type="protein sequence ID" value="QL11p008909:mrna"/>
    <property type="gene ID" value="QL11p008909"/>
</dbReference>
<evidence type="ECO:0000256" key="16">
    <source>
        <dbReference type="ARBA" id="ARBA00047951"/>
    </source>
</evidence>
<evidence type="ECO:0000256" key="17">
    <source>
        <dbReference type="PROSITE-ProRule" id="PRU10141"/>
    </source>
</evidence>
<keyword evidence="5 19" id="KW-0812">Transmembrane</keyword>
<dbReference type="InterPro" id="IPR017441">
    <property type="entry name" value="Protein_kinase_ATP_BS"/>
</dbReference>
<feature type="domain" description="Protein kinase" evidence="21">
    <location>
        <begin position="340"/>
        <end position="625"/>
    </location>
</feature>
<dbReference type="FunFam" id="3.30.430.20:FF:000002">
    <property type="entry name" value="Cysteine-rich receptor-like protein kinase 10"/>
    <property type="match status" value="1"/>
</dbReference>
<dbReference type="InterPro" id="IPR000719">
    <property type="entry name" value="Prot_kinase_dom"/>
</dbReference>
<dbReference type="Gene3D" id="3.30.430.20">
    <property type="entry name" value="Gnk2 domain, C-X8-C-X2-C motif"/>
    <property type="match status" value="2"/>
</dbReference>
<evidence type="ECO:0000256" key="10">
    <source>
        <dbReference type="ARBA" id="ARBA00022840"/>
    </source>
</evidence>
<dbReference type="InterPro" id="IPR038408">
    <property type="entry name" value="GNK2_sf"/>
</dbReference>
<dbReference type="SMART" id="SM00220">
    <property type="entry name" value="S_TKc"/>
    <property type="match status" value="1"/>
</dbReference>
<evidence type="ECO:0000256" key="7">
    <source>
        <dbReference type="ARBA" id="ARBA00022737"/>
    </source>
</evidence>
<keyword evidence="3" id="KW-0597">Phosphoprotein</keyword>
<sequence length="671" mass="74349">MAMVSSRLLFLLSPILMLIIHANGQPPFRAYFCDNNNGNYTSSSIYEKNLNQVLPTLYSNTTIDYGFYYSTYGQNSDTVYAIGLCRGDVNPDDCRGCLKNSSALLTQTCPNQKNAIGVYDECILRYSNSSIYGIMEISPIISLRNGNKVAANSVGQFNDDLNSLLSNLTNEAAAGSSLLKYAARGGTRDFLPLYALVQCTPDLSQQNCINCLLDAIKVVPQCCNGTQGATVIVPSCNLRFEQYSFFDSTTAPPSTNTTTSPPPTNVTNSKGNQSSTSRTVIIVVVASVAFVVLIVSICICVYLRVSSPKEKAAENIDDEIPSVESLQFDFSTISVATDDFSEANKLGQGGFGAVYKGTLCNGEDVAVKRLSTNSGQGDLEFKNEVLLVAKLQHRNLVRLLGFCMERNERLLIYEFVPNTSLDHFLFDPIKRVHLNWEKRYKIIGGIARGLLYLHEDSRLRIIHRDLKASNILLDKDMNAKISDFGMAKLFLLDQTQSNTSRIVGTYGYMAPEYAMHGQFSVKSDVFSFGVLVLEIVSGQRNNCIRNGENVEDLLSYAWNNWREGTASHIIDPTLRHSSTIEIMRCIHIGLLCVQENVSDRPTMALIVLMLNSYSITLPVPSHPAFFMHSNIESDMSSNWGHNLEVPRSDHSKGHYVQHSANEASITEPYPR</sequence>
<dbReference type="EnsemblPlants" id="QL11p008909:mrna">
    <property type="protein sequence ID" value="QL11p008909:mrna"/>
    <property type="gene ID" value="QL11p008909"/>
</dbReference>
<evidence type="ECO:0000256" key="12">
    <source>
        <dbReference type="ARBA" id="ARBA00023136"/>
    </source>
</evidence>
<evidence type="ECO:0008006" key="25">
    <source>
        <dbReference type="Google" id="ProtNLM"/>
    </source>
</evidence>
<dbReference type="InterPro" id="IPR001245">
    <property type="entry name" value="Ser-Thr/Tyr_kinase_cat_dom"/>
</dbReference>
<dbReference type="AlphaFoldDB" id="A0A7N2MUX3"/>
<evidence type="ECO:0000259" key="21">
    <source>
        <dbReference type="PROSITE" id="PS50011"/>
    </source>
</evidence>
<reference evidence="23 24" key="1">
    <citation type="journal article" date="2016" name="G3 (Bethesda)">
        <title>First Draft Assembly and Annotation of the Genome of a California Endemic Oak Quercus lobata Nee (Fagaceae).</title>
        <authorList>
            <person name="Sork V.L."/>
            <person name="Fitz-Gibbon S.T."/>
            <person name="Puiu D."/>
            <person name="Crepeau M."/>
            <person name="Gugger P.F."/>
            <person name="Sherman R."/>
            <person name="Stevens K."/>
            <person name="Langley C.H."/>
            <person name="Pellegrini M."/>
            <person name="Salzberg S.L."/>
        </authorList>
    </citation>
    <scope>NUCLEOTIDE SEQUENCE [LARGE SCALE GENOMIC DNA]</scope>
    <source>
        <strain evidence="23 24">cv. SW786</strain>
    </source>
</reference>
<keyword evidence="12 19" id="KW-0472">Membrane</keyword>
<evidence type="ECO:0000256" key="20">
    <source>
        <dbReference type="SAM" id="SignalP"/>
    </source>
</evidence>
<dbReference type="GO" id="GO:0006979">
    <property type="term" value="P:response to oxidative stress"/>
    <property type="evidence" value="ECO:0007669"/>
    <property type="project" value="UniProtKB-ARBA"/>
</dbReference>
<evidence type="ECO:0000313" key="24">
    <source>
        <dbReference type="Proteomes" id="UP000594261"/>
    </source>
</evidence>
<dbReference type="PROSITE" id="PS50011">
    <property type="entry name" value="PROTEIN_KINASE_DOM"/>
    <property type="match status" value="1"/>
</dbReference>
<keyword evidence="24" id="KW-1185">Reference proteome</keyword>
<accession>A0A7N2MUX3</accession>
<dbReference type="Proteomes" id="UP000594261">
    <property type="component" value="Chromosome 11"/>
</dbReference>
<evidence type="ECO:0000256" key="18">
    <source>
        <dbReference type="SAM" id="MobiDB-lite"/>
    </source>
</evidence>
<dbReference type="PANTHER" id="PTHR27002:SF1073">
    <property type="entry name" value="CYSTEINE-RICH RECEPTOR-LIKE PROTEIN KINASE 29"/>
    <property type="match status" value="1"/>
</dbReference>
<dbReference type="FunFam" id="1.10.510.10:FF:000129">
    <property type="entry name" value="cysteine-rich receptor-like protein kinase 10"/>
    <property type="match status" value="1"/>
</dbReference>
<evidence type="ECO:0000256" key="13">
    <source>
        <dbReference type="ARBA" id="ARBA00023170"/>
    </source>
</evidence>
<evidence type="ECO:0000256" key="11">
    <source>
        <dbReference type="ARBA" id="ARBA00022989"/>
    </source>
</evidence>
<evidence type="ECO:0000256" key="19">
    <source>
        <dbReference type="SAM" id="Phobius"/>
    </source>
</evidence>
<reference evidence="23" key="2">
    <citation type="submission" date="2021-01" db="UniProtKB">
        <authorList>
            <consortium name="EnsemblPlants"/>
        </authorList>
    </citation>
    <scope>IDENTIFICATION</scope>
</reference>
<dbReference type="InParanoid" id="A0A7N2MUX3"/>
<evidence type="ECO:0000313" key="23">
    <source>
        <dbReference type="EnsemblPlants" id="QL11p008909:mrna"/>
    </source>
</evidence>
<evidence type="ECO:0000256" key="6">
    <source>
        <dbReference type="ARBA" id="ARBA00022729"/>
    </source>
</evidence>